<protein>
    <submittedName>
        <fullName evidence="1">Uncharacterized protein</fullName>
    </submittedName>
</protein>
<name>A0A2P0QHP1_9CHLO</name>
<accession>A0A2P0QHP1</accession>
<keyword evidence="1" id="KW-0150">Chloroplast</keyword>
<sequence length="159" mass="18204">MGKIRFILCILTRQVDYQNAHHLPIPCIENEEVVVGKTTATRELPSAAQSKIQHEVQNNHSLTRQLTSYRPRDRPFVAKFYTSRISVSEKADPRQTVLAILDHKRKKAFGDCGDNENLAEGMKFSHTFGNRSTWMDALHIDSVLEVLKEANIRVKVSRF</sequence>
<dbReference type="RefSeq" id="YP_009472619.1">
    <property type="nucleotide sequence ID" value="NC_037365.1"/>
</dbReference>
<proteinExistence type="predicted"/>
<organism evidence="1">
    <name type="scientific">Rhipilia penicilloides</name>
    <dbReference type="NCBI Taxonomy" id="1979422"/>
    <lineage>
        <taxon>Eukaryota</taxon>
        <taxon>Viridiplantae</taxon>
        <taxon>Chlorophyta</taxon>
        <taxon>core chlorophytes</taxon>
        <taxon>Ulvophyceae</taxon>
        <taxon>TCBD clade</taxon>
        <taxon>Bryopsidales</taxon>
        <taxon>Halimedineae</taxon>
        <taxon>Halimedaceae</taxon>
        <taxon>Rhipileae</taxon>
        <taxon>Rhipilia</taxon>
    </lineage>
</organism>
<geneLocation type="chloroplast" evidence="1"/>
<reference evidence="1" key="1">
    <citation type="submission" date="2017-03" db="EMBL/GenBank/DDBJ databases">
        <title>Chloroplast genome evolution in siphonous green algae.</title>
        <authorList>
            <person name="Cremen M.C."/>
            <person name="Marcelino V.R."/>
            <person name="Verbruggen H."/>
        </authorList>
    </citation>
    <scope>NUCLEOTIDE SEQUENCE</scope>
</reference>
<dbReference type="EMBL" id="KY819065">
    <property type="protein sequence ID" value="ARO74287.1"/>
    <property type="molecule type" value="Genomic_DNA"/>
</dbReference>
<gene>
    <name evidence="1" type="primary">orf159</name>
</gene>
<keyword evidence="1" id="KW-0934">Plastid</keyword>
<dbReference type="GeneID" id="37277675"/>
<dbReference type="AlphaFoldDB" id="A0A2P0QHP1"/>
<evidence type="ECO:0000313" key="1">
    <source>
        <dbReference type="EMBL" id="ARO74287.1"/>
    </source>
</evidence>